<evidence type="ECO:0000313" key="2">
    <source>
        <dbReference type="Proteomes" id="UP000747013"/>
    </source>
</evidence>
<organism evidence="1 2">
    <name type="scientific">Companilactobacillus farciminis</name>
    <dbReference type="NCBI Taxonomy" id="1612"/>
    <lineage>
        <taxon>Bacteria</taxon>
        <taxon>Bacillati</taxon>
        <taxon>Bacillota</taxon>
        <taxon>Bacilli</taxon>
        <taxon>Lactobacillales</taxon>
        <taxon>Lactobacillaceae</taxon>
        <taxon>Companilactobacillus</taxon>
    </lineage>
</organism>
<accession>A0A921L9J0</accession>
<reference evidence="1" key="1">
    <citation type="journal article" date="2021" name="PeerJ">
        <title>Extensive microbial diversity within the chicken gut microbiome revealed by metagenomics and culture.</title>
        <authorList>
            <person name="Gilroy R."/>
            <person name="Ravi A."/>
            <person name="Getino M."/>
            <person name="Pursley I."/>
            <person name="Horton D.L."/>
            <person name="Alikhan N.F."/>
            <person name="Baker D."/>
            <person name="Gharbi K."/>
            <person name="Hall N."/>
            <person name="Watson M."/>
            <person name="Adriaenssens E.M."/>
            <person name="Foster-Nyarko E."/>
            <person name="Jarju S."/>
            <person name="Secka A."/>
            <person name="Antonio M."/>
            <person name="Oren A."/>
            <person name="Chaudhuri R.R."/>
            <person name="La Ragione R."/>
            <person name="Hildebrand F."/>
            <person name="Pallen M.J."/>
        </authorList>
    </citation>
    <scope>NUCLEOTIDE SEQUENCE</scope>
    <source>
        <strain evidence="1">7886</strain>
    </source>
</reference>
<dbReference type="EMBL" id="DYWC01000076">
    <property type="protein sequence ID" value="HJF86457.1"/>
    <property type="molecule type" value="Genomic_DNA"/>
</dbReference>
<protein>
    <submittedName>
        <fullName evidence="1">Uncharacterized protein</fullName>
    </submittedName>
</protein>
<dbReference type="Proteomes" id="UP000747013">
    <property type="component" value="Unassembled WGS sequence"/>
</dbReference>
<dbReference type="AlphaFoldDB" id="A0A921L9J0"/>
<reference evidence="1" key="2">
    <citation type="submission" date="2021-09" db="EMBL/GenBank/DDBJ databases">
        <authorList>
            <person name="Gilroy R."/>
        </authorList>
    </citation>
    <scope>NUCLEOTIDE SEQUENCE</scope>
    <source>
        <strain evidence="1">7886</strain>
    </source>
</reference>
<sequence>MSDIVQLKENGVPKYLKTHVDAIDGVEGKLVRATGNETILGIKNFKDGLQIGGISAVTDKFASKSVTTTNTIDFMSGSKVIFYRWGRLVVAQIEISNKNANFAGWKNLMPFPAGYRPITVTGWGGTLTNKSNRNPALSVYANSAGIAVMVSSTSLPTDQLCSGCVVYFTNDNWPS</sequence>
<proteinExistence type="predicted"/>
<evidence type="ECO:0000313" key="1">
    <source>
        <dbReference type="EMBL" id="HJF86457.1"/>
    </source>
</evidence>
<comment type="caution">
    <text evidence="1">The sequence shown here is derived from an EMBL/GenBank/DDBJ whole genome shotgun (WGS) entry which is preliminary data.</text>
</comment>
<gene>
    <name evidence="1" type="ORF">K8V88_03380</name>
</gene>
<name>A0A921L9J0_9LACO</name>